<organism evidence="2 3">
    <name type="scientific">Trichinella pseudospiralis</name>
    <name type="common">Parasitic roundworm</name>
    <dbReference type="NCBI Taxonomy" id="6337"/>
    <lineage>
        <taxon>Eukaryota</taxon>
        <taxon>Metazoa</taxon>
        <taxon>Ecdysozoa</taxon>
        <taxon>Nematoda</taxon>
        <taxon>Enoplea</taxon>
        <taxon>Dorylaimia</taxon>
        <taxon>Trichinellida</taxon>
        <taxon>Trichinellidae</taxon>
        <taxon>Trichinella</taxon>
    </lineage>
</organism>
<gene>
    <name evidence="2" type="ORF">T4B_6878</name>
</gene>
<dbReference type="EMBL" id="JYDS01000180">
    <property type="protein sequence ID" value="KRZ22185.1"/>
    <property type="molecule type" value="Genomic_DNA"/>
</dbReference>
<evidence type="ECO:0000313" key="3">
    <source>
        <dbReference type="Proteomes" id="UP000054805"/>
    </source>
</evidence>
<comment type="caution">
    <text evidence="2">The sequence shown here is derived from an EMBL/GenBank/DDBJ whole genome shotgun (WGS) entry which is preliminary data.</text>
</comment>
<evidence type="ECO:0000313" key="2">
    <source>
        <dbReference type="EMBL" id="KRZ22185.1"/>
    </source>
</evidence>
<dbReference type="AlphaFoldDB" id="A0A0V1IHF8"/>
<dbReference type="PROSITE" id="PS50948">
    <property type="entry name" value="PAN"/>
    <property type="match status" value="1"/>
</dbReference>
<reference evidence="2 3" key="1">
    <citation type="submission" date="2015-01" db="EMBL/GenBank/DDBJ databases">
        <title>Evolution of Trichinella species and genotypes.</title>
        <authorList>
            <person name="Korhonen P.K."/>
            <person name="Edoardo P."/>
            <person name="Giuseppe L.R."/>
            <person name="Gasser R.B."/>
        </authorList>
    </citation>
    <scope>NUCLEOTIDE SEQUENCE [LARGE SCALE GENOMIC DNA]</scope>
    <source>
        <strain evidence="2">ISS588</strain>
    </source>
</reference>
<name>A0A0V1IHF8_TRIPS</name>
<evidence type="ECO:0000259" key="1">
    <source>
        <dbReference type="PROSITE" id="PS50948"/>
    </source>
</evidence>
<accession>A0A0V1IHF8</accession>
<dbReference type="InterPro" id="IPR003609">
    <property type="entry name" value="Pan_app"/>
</dbReference>
<feature type="domain" description="Apple" evidence="1">
    <location>
        <begin position="152"/>
        <end position="232"/>
    </location>
</feature>
<dbReference type="Proteomes" id="UP000054805">
    <property type="component" value="Unassembled WGS sequence"/>
</dbReference>
<proteinExistence type="predicted"/>
<sequence length="925" mass="107053">MILNPRDQMYVILIISICFTTSEQTSFVAHFSDENLSCLLELRYLTQNETSALKKLPLSTLTDCIVACYMQNQSGFCNTVYFSKSRLMCYFIKQHENTFKSTDEEFRYLYYFIHKCTFGKKNLLNDETIKKKNCNFDTLKSHVILHDVSLICYLEQRSLEETKNAIAFRNLTSSSLLSCIFFCQQWYAFVHCNAVSFSLETGNCILYHNYVPTLQRSSIEGSSTKFYSVILCMDISIKVIAIELIKGTNLNFECSTEISPEQRDILLEDFERQSFYSSMPEWVEYAASFGSRNAFLTANLYEFLEICKIKEVDPRGIKNLTLYESHLRVDSLNTCLHKCRHAISEWPYRAVHYSSEKKFCYIYVKSSGTSVNVTLEANEQFVELQRCFSDRRSDRANNPDPLAFYIKGQGELKSKMKATVLWLIVSFNILVNTTKCNRITIYFPDVDMTCLLNVVPYEEPPDSIVLTDLSLGNCIKFCTELMPVHRCNRVSSLDHVAICILFYSEEVITASVVSQNLIERTFVIQKCKNGYSYNLDTDNFVDIIEELEIDFIRATLWKETCIVEIKKLLDLSNAEYTDTVPYLSLDLCVFTCRLKGKCNAVLHDGNCTLYNLYMTNLTETYDENGNYLIYIHFCYDETYFVSIFDVAMNDLKYKRFGSSERTQSLNALNSNKIPEKFYMILSLTNKTKVEISDLRKITEKELNASLLAEKLIFDDLKMTVNIPTFFESCKIRITSKYSSDGIFPLRTHANVRSAYKCLELCRASVSKWPYRAVSYSKSNKLCTLIGSGVGIEEYNINNDEIFIELGYCYLDRFEERLGNPELLKFYVKETKEICVVEFYKKNCTSRMYEIKVIENTQSIDQCVSLCRIEQYSSLCTAFVFTMDKKCIVLGKTDLLRMKYIKPANSLLGEMLYCEEGDLADLIKNF</sequence>
<keyword evidence="3" id="KW-1185">Reference proteome</keyword>
<protein>
    <recommendedName>
        <fullName evidence="1">Apple domain-containing protein</fullName>
    </recommendedName>
</protein>